<feature type="transmembrane region" description="Helical" evidence="1">
    <location>
        <begin position="517"/>
        <end position="533"/>
    </location>
</feature>
<dbReference type="SUPFAM" id="SSF53649">
    <property type="entry name" value="Alkaline phosphatase-like"/>
    <property type="match status" value="1"/>
</dbReference>
<evidence type="ECO:0000256" key="1">
    <source>
        <dbReference type="SAM" id="Phobius"/>
    </source>
</evidence>
<feature type="transmembrane region" description="Helical" evidence="1">
    <location>
        <begin position="390"/>
        <end position="409"/>
    </location>
</feature>
<feature type="transmembrane region" description="Helical" evidence="1">
    <location>
        <begin position="659"/>
        <end position="678"/>
    </location>
</feature>
<keyword evidence="4" id="KW-1185">Reference proteome</keyword>
<dbReference type="EMBL" id="JABVEC010000070">
    <property type="protein sequence ID" value="MBC6471338.1"/>
    <property type="molecule type" value="Genomic_DNA"/>
</dbReference>
<feature type="transmembrane region" description="Helical" evidence="1">
    <location>
        <begin position="421"/>
        <end position="444"/>
    </location>
</feature>
<keyword evidence="2" id="KW-0732">Signal</keyword>
<feature type="transmembrane region" description="Helical" evidence="1">
    <location>
        <begin position="359"/>
        <end position="378"/>
    </location>
</feature>
<feature type="transmembrane region" description="Helical" evidence="1">
    <location>
        <begin position="635"/>
        <end position="653"/>
    </location>
</feature>
<sequence length="694" mass="71383">MTTRGAMTVFALVGLLAGLLSLGTAAHATGEPSGRVVLIGVPGLRWGDVKPQATPVLWRLAGDGAIANIAVRGVKPLSCPADGWLTISAGSRAQPVDGGCERLPEPRRDGSGAVVPGFDELRTHNAATTYAARIGLLGDAVDEAGGCTAAVGRGGALAAADSTGRVDHYRRSIAGMPRSGWTRCPVTVVDVDDIARAPGERAAALARVDDQVGMALSRIPANTTVLLVGIADLRDPGLRVAVTAWRGDDARRSATYLTASSTRRPGLVTLTDVTPTVLRLAGARTPVELAGSPWERGTARPQAQSAAIKTLRDRDLAARITRALVAPFNIALVGGQLIAYVLAALAWQRRRAGRSTVLAVTRLVALAAAAAPAATYLTNLVPWWSFRHPTGGLVAGVIAADLAVLAVATSGPWRRHPLGPVTVVAAVTALALAADAIGGSHLQADSLNGNFSLVAGRFYGFGNLTFALFATAALILAASLAGLALAAGHRRRGLLSVLVVGAAAIVVDGWPGWGSDFGGVLALTPGVVLLAMWTTGTRVTPRRMVAAGSTGAVVVSALAYLDHLRPADRRTHFGDFYQRLLDGQALEVVARKADSMLNSLGNVWLTLLVPLPLLVLAFVALRVDGRLAPLFRQAPALRAGLLAVLITAIIGFAVNDSGIAVPALAALIAVPLTLAAALTTLEGHLAVPVGTDSG</sequence>
<protein>
    <submittedName>
        <fullName evidence="3">Uncharacterized protein</fullName>
    </submittedName>
</protein>
<feature type="transmembrane region" description="Helical" evidence="1">
    <location>
        <begin position="464"/>
        <end position="486"/>
    </location>
</feature>
<dbReference type="Gene3D" id="3.40.720.10">
    <property type="entry name" value="Alkaline Phosphatase, subunit A"/>
    <property type="match status" value="1"/>
</dbReference>
<gene>
    <name evidence="3" type="ORF">HKK74_38515</name>
</gene>
<name>A0ABR7M2K2_9ACTN</name>
<dbReference type="RefSeq" id="WP_187248373.1">
    <property type="nucleotide sequence ID" value="NZ_JABVEC010000070.1"/>
</dbReference>
<accession>A0ABR7M2K2</accession>
<feature type="transmembrane region" description="Helical" evidence="1">
    <location>
        <begin position="324"/>
        <end position="347"/>
    </location>
</feature>
<proteinExistence type="predicted"/>
<reference evidence="3 4" key="1">
    <citation type="submission" date="2020-06" db="EMBL/GenBank/DDBJ databases">
        <title>Actinomadura xiongansis sp. nov., isolated from soil of Baiyangdian.</title>
        <authorList>
            <person name="Zhang X."/>
        </authorList>
    </citation>
    <scope>NUCLEOTIDE SEQUENCE [LARGE SCALE GENOMIC DNA]</scope>
    <source>
        <strain evidence="3 4">HBUM206468</strain>
    </source>
</reference>
<feature type="chain" id="PRO_5047327154" evidence="2">
    <location>
        <begin position="29"/>
        <end position="694"/>
    </location>
</feature>
<feature type="signal peptide" evidence="2">
    <location>
        <begin position="1"/>
        <end position="28"/>
    </location>
</feature>
<evidence type="ECO:0000256" key="2">
    <source>
        <dbReference type="SAM" id="SignalP"/>
    </source>
</evidence>
<comment type="caution">
    <text evidence="3">The sequence shown here is derived from an EMBL/GenBank/DDBJ whole genome shotgun (WGS) entry which is preliminary data.</text>
</comment>
<keyword evidence="1" id="KW-1133">Transmembrane helix</keyword>
<keyword evidence="1" id="KW-0472">Membrane</keyword>
<evidence type="ECO:0000313" key="4">
    <source>
        <dbReference type="Proteomes" id="UP000805614"/>
    </source>
</evidence>
<feature type="non-terminal residue" evidence="3">
    <location>
        <position position="694"/>
    </location>
</feature>
<dbReference type="InterPro" id="IPR017850">
    <property type="entry name" value="Alkaline_phosphatase_core_sf"/>
</dbReference>
<feature type="transmembrane region" description="Helical" evidence="1">
    <location>
        <begin position="493"/>
        <end position="511"/>
    </location>
</feature>
<evidence type="ECO:0000313" key="3">
    <source>
        <dbReference type="EMBL" id="MBC6471338.1"/>
    </source>
</evidence>
<organism evidence="3 4">
    <name type="scientific">Actinomadura alba</name>
    <dbReference type="NCBI Taxonomy" id="406431"/>
    <lineage>
        <taxon>Bacteria</taxon>
        <taxon>Bacillati</taxon>
        <taxon>Actinomycetota</taxon>
        <taxon>Actinomycetes</taxon>
        <taxon>Streptosporangiales</taxon>
        <taxon>Thermomonosporaceae</taxon>
        <taxon>Actinomadura</taxon>
    </lineage>
</organism>
<dbReference type="Proteomes" id="UP000805614">
    <property type="component" value="Unassembled WGS sequence"/>
</dbReference>
<feature type="transmembrane region" description="Helical" evidence="1">
    <location>
        <begin position="603"/>
        <end position="623"/>
    </location>
</feature>
<keyword evidence="1" id="KW-0812">Transmembrane</keyword>